<keyword evidence="8" id="KW-1185">Reference proteome</keyword>
<dbReference type="Gene3D" id="3.30.390.30">
    <property type="match status" value="1"/>
</dbReference>
<comment type="caution">
    <text evidence="7">The sequence shown here is derived from an EMBL/GenBank/DDBJ whole genome shotgun (WGS) entry which is preliminary data.</text>
</comment>
<dbReference type="Proteomes" id="UP001165586">
    <property type="component" value="Unassembled WGS sequence"/>
</dbReference>
<dbReference type="Gene3D" id="3.50.50.60">
    <property type="entry name" value="FAD/NAD(P)-binding domain"/>
    <property type="match status" value="2"/>
</dbReference>
<accession>A0ABT2H251</accession>
<evidence type="ECO:0000259" key="5">
    <source>
        <dbReference type="Pfam" id="PF07992"/>
    </source>
</evidence>
<dbReference type="InterPro" id="IPR050446">
    <property type="entry name" value="FAD-oxidoreductase/Apoptosis"/>
</dbReference>
<dbReference type="PRINTS" id="PR00411">
    <property type="entry name" value="PNDRDTASEI"/>
</dbReference>
<reference evidence="7" key="1">
    <citation type="submission" date="2022-08" db="EMBL/GenBank/DDBJ databases">
        <authorList>
            <person name="Deng Y."/>
            <person name="Han X.-F."/>
            <person name="Zhang Y.-Q."/>
        </authorList>
    </citation>
    <scope>NUCLEOTIDE SEQUENCE</scope>
    <source>
        <strain evidence="7">CPCC 203386</strain>
    </source>
</reference>
<dbReference type="SUPFAM" id="SSF55424">
    <property type="entry name" value="FAD/NAD-linked reductases, dimerisation (C-terminal) domain"/>
    <property type="match status" value="1"/>
</dbReference>
<evidence type="ECO:0000259" key="6">
    <source>
        <dbReference type="Pfam" id="PF14759"/>
    </source>
</evidence>
<dbReference type="PRINTS" id="PR00368">
    <property type="entry name" value="FADPNR"/>
</dbReference>
<dbReference type="Pfam" id="PF14759">
    <property type="entry name" value="Reductase_C"/>
    <property type="match status" value="1"/>
</dbReference>
<dbReference type="InterPro" id="IPR016156">
    <property type="entry name" value="FAD/NAD-linked_Rdtase_dimer_sf"/>
</dbReference>
<feature type="domain" description="Reductase C-terminal" evidence="6">
    <location>
        <begin position="324"/>
        <end position="408"/>
    </location>
</feature>
<dbReference type="PANTHER" id="PTHR43557">
    <property type="entry name" value="APOPTOSIS-INDUCING FACTOR 1"/>
    <property type="match status" value="1"/>
</dbReference>
<dbReference type="InterPro" id="IPR023753">
    <property type="entry name" value="FAD/NAD-binding_dom"/>
</dbReference>
<proteinExistence type="predicted"/>
<evidence type="ECO:0000256" key="2">
    <source>
        <dbReference type="ARBA" id="ARBA00022630"/>
    </source>
</evidence>
<evidence type="ECO:0000313" key="8">
    <source>
        <dbReference type="Proteomes" id="UP001165586"/>
    </source>
</evidence>
<keyword evidence="4" id="KW-0560">Oxidoreductase</keyword>
<evidence type="ECO:0000256" key="3">
    <source>
        <dbReference type="ARBA" id="ARBA00022827"/>
    </source>
</evidence>
<dbReference type="SUPFAM" id="SSF51905">
    <property type="entry name" value="FAD/NAD(P)-binding domain"/>
    <property type="match status" value="1"/>
</dbReference>
<name>A0ABT2H251_9MICO</name>
<dbReference type="InterPro" id="IPR028202">
    <property type="entry name" value="Reductase_C"/>
</dbReference>
<feature type="domain" description="FAD/NAD(P)-binding" evidence="5">
    <location>
        <begin position="7"/>
        <end position="305"/>
    </location>
</feature>
<protein>
    <submittedName>
        <fullName evidence="7">FAD-dependent oxidoreductase</fullName>
    </submittedName>
</protein>
<dbReference type="PANTHER" id="PTHR43557:SF2">
    <property type="entry name" value="RIESKE DOMAIN-CONTAINING PROTEIN-RELATED"/>
    <property type="match status" value="1"/>
</dbReference>
<keyword evidence="2" id="KW-0285">Flavoprotein</keyword>
<gene>
    <name evidence="7" type="ORF">N1032_09815</name>
</gene>
<dbReference type="InterPro" id="IPR036188">
    <property type="entry name" value="FAD/NAD-bd_sf"/>
</dbReference>
<dbReference type="EMBL" id="JANLCJ010000003">
    <property type="protein sequence ID" value="MCS5734033.1"/>
    <property type="molecule type" value="Genomic_DNA"/>
</dbReference>
<dbReference type="RefSeq" id="WP_259538879.1">
    <property type="nucleotide sequence ID" value="NZ_JANLCJ010000003.1"/>
</dbReference>
<keyword evidence="3" id="KW-0274">FAD</keyword>
<evidence type="ECO:0000313" key="7">
    <source>
        <dbReference type="EMBL" id="MCS5734033.1"/>
    </source>
</evidence>
<dbReference type="Pfam" id="PF07992">
    <property type="entry name" value="Pyr_redox_2"/>
    <property type="match status" value="1"/>
</dbReference>
<evidence type="ECO:0000256" key="1">
    <source>
        <dbReference type="ARBA" id="ARBA00001974"/>
    </source>
</evidence>
<comment type="cofactor">
    <cofactor evidence="1">
        <name>FAD</name>
        <dbReference type="ChEBI" id="CHEBI:57692"/>
    </cofactor>
</comment>
<organism evidence="7 8">
    <name type="scientific">Herbiconiux daphne</name>
    <dbReference type="NCBI Taxonomy" id="2970914"/>
    <lineage>
        <taxon>Bacteria</taxon>
        <taxon>Bacillati</taxon>
        <taxon>Actinomycetota</taxon>
        <taxon>Actinomycetes</taxon>
        <taxon>Micrococcales</taxon>
        <taxon>Microbacteriaceae</taxon>
        <taxon>Herbiconiux</taxon>
    </lineage>
</organism>
<evidence type="ECO:0000256" key="4">
    <source>
        <dbReference type="ARBA" id="ARBA00023002"/>
    </source>
</evidence>
<sequence>MTDSRTFVIVGAALAGATAASTLREEGFDGRIVLVGAESHQPYIRPPLSKDYLQGAADRSTVFVEQSDWYAAHDVELLTGVRALGVDPVDRLVALDNLRELPYAKLLLATGSTPRRPDVEGAELDGVHMLRTLDDSESLRAVLAGGGKRVVVVGAGWIGLEVAASATTLGNDVVVLDRGRVPLASALGERVGAVFAALHREHGVQLRQQASVDRLIGTGGAVTGVVLAGGERLEADVVVFGLGAAPVLDLAESAGLECADGVVVDAALRTSAPDILAAGDIANVLHPRVGLRLRSEHWANALATGAAAARSMLGLEVGYDEIPYFYTDQFDLGMEYSGYGPLAKGAEVVFRGSVDDREFVAFWLHEGRVVAGMNVNVWDVNETVQRIIRGGAVVDPVALADTSVPLDEFTT</sequence>